<dbReference type="AlphaFoldDB" id="A0A8T0ILS9"/>
<organism evidence="2 3">
    <name type="scientific">Ceratodon purpureus</name>
    <name type="common">Fire moss</name>
    <name type="synonym">Dicranum purpureum</name>
    <dbReference type="NCBI Taxonomy" id="3225"/>
    <lineage>
        <taxon>Eukaryota</taxon>
        <taxon>Viridiplantae</taxon>
        <taxon>Streptophyta</taxon>
        <taxon>Embryophyta</taxon>
        <taxon>Bryophyta</taxon>
        <taxon>Bryophytina</taxon>
        <taxon>Bryopsida</taxon>
        <taxon>Dicranidae</taxon>
        <taxon>Pseudoditrichales</taxon>
        <taxon>Ditrichaceae</taxon>
        <taxon>Ceratodon</taxon>
    </lineage>
</organism>
<proteinExistence type="predicted"/>
<name>A0A8T0ILS9_CERPU</name>
<evidence type="ECO:0000256" key="1">
    <source>
        <dbReference type="SAM" id="MobiDB-lite"/>
    </source>
</evidence>
<evidence type="ECO:0000313" key="2">
    <source>
        <dbReference type="EMBL" id="KAG0583831.1"/>
    </source>
</evidence>
<feature type="compositionally biased region" description="Basic and acidic residues" evidence="1">
    <location>
        <begin position="1"/>
        <end position="10"/>
    </location>
</feature>
<gene>
    <name evidence="2" type="ORF">KC19_3G165600</name>
</gene>
<feature type="region of interest" description="Disordered" evidence="1">
    <location>
        <begin position="117"/>
        <end position="174"/>
    </location>
</feature>
<protein>
    <submittedName>
        <fullName evidence="2">Uncharacterized protein</fullName>
    </submittedName>
</protein>
<keyword evidence="3" id="KW-1185">Reference proteome</keyword>
<evidence type="ECO:0000313" key="3">
    <source>
        <dbReference type="Proteomes" id="UP000822688"/>
    </source>
</evidence>
<feature type="compositionally biased region" description="Basic and acidic residues" evidence="1">
    <location>
        <begin position="132"/>
        <end position="156"/>
    </location>
</feature>
<dbReference type="Proteomes" id="UP000822688">
    <property type="component" value="Chromosome 3"/>
</dbReference>
<dbReference type="EMBL" id="CM026423">
    <property type="protein sequence ID" value="KAG0583831.1"/>
    <property type="molecule type" value="Genomic_DNA"/>
</dbReference>
<comment type="caution">
    <text evidence="2">The sequence shown here is derived from an EMBL/GenBank/DDBJ whole genome shotgun (WGS) entry which is preliminary data.</text>
</comment>
<sequence>MEDAIERSEQSRGGGGGGGGWGLAAVVVRKGWAGSGRRSLLLISLPGQPGLAQPIPLRCPPVPAFITPPRCACPRLLPAPLQPRALVSHSSPVATHHGEPCSALALPCSAHAHAPARAAEGGRDSVTSRLRVGGDRRREWRRGREIRTRRRTEGRGGGEWGTGFGSERERGEEG</sequence>
<accession>A0A8T0ILS9</accession>
<feature type="region of interest" description="Disordered" evidence="1">
    <location>
        <begin position="1"/>
        <end position="20"/>
    </location>
</feature>
<reference evidence="2" key="1">
    <citation type="submission" date="2020-06" db="EMBL/GenBank/DDBJ databases">
        <title>WGS assembly of Ceratodon purpureus strain R40.</title>
        <authorList>
            <person name="Carey S.B."/>
            <person name="Jenkins J."/>
            <person name="Shu S."/>
            <person name="Lovell J.T."/>
            <person name="Sreedasyam A."/>
            <person name="Maumus F."/>
            <person name="Tiley G.P."/>
            <person name="Fernandez-Pozo N."/>
            <person name="Barry K."/>
            <person name="Chen C."/>
            <person name="Wang M."/>
            <person name="Lipzen A."/>
            <person name="Daum C."/>
            <person name="Saski C.A."/>
            <person name="Payton A.C."/>
            <person name="Mcbreen J.C."/>
            <person name="Conrad R.E."/>
            <person name="Kollar L.M."/>
            <person name="Olsson S."/>
            <person name="Huttunen S."/>
            <person name="Landis J.B."/>
            <person name="Wickett N.J."/>
            <person name="Johnson M.G."/>
            <person name="Rensing S.A."/>
            <person name="Grimwood J."/>
            <person name="Schmutz J."/>
            <person name="Mcdaniel S.F."/>
        </authorList>
    </citation>
    <scope>NUCLEOTIDE SEQUENCE</scope>
    <source>
        <strain evidence="2">R40</strain>
    </source>
</reference>